<evidence type="ECO:0000313" key="3">
    <source>
        <dbReference type="Proteomes" id="UP000479190"/>
    </source>
</evidence>
<dbReference type="AlphaFoldDB" id="A0A6H5J1T9"/>
<protein>
    <submittedName>
        <fullName evidence="2">Uncharacterized protein</fullName>
    </submittedName>
</protein>
<accession>A0A6H5J1T9</accession>
<feature type="non-terminal residue" evidence="2">
    <location>
        <position position="246"/>
    </location>
</feature>
<feature type="region of interest" description="Disordered" evidence="1">
    <location>
        <begin position="1"/>
        <end position="43"/>
    </location>
</feature>
<sequence>MALTLYRTTRAQRYPREAAYGAPREPRWNPVPTTPAKIRDQPLPRAAYPPFVGYISEARPCDSPDGVPVYRPMEEEYTYPQSRKQQAMSPSNGPTNRKFKCPLAARTVVQLKLITTPLSETGISLGSIRETLMSSSERAWSETRTKTIRRKAPSERVISRLRIAKHQRRSPRDRAKGHDNSHKPTHAIILTSAPTDGRGYLADSDLSRHTTWTNENPALSSYAQLERHCFSRKAHPSCELFKSARM</sequence>
<organism evidence="2 3">
    <name type="scientific">Trichogramma brassicae</name>
    <dbReference type="NCBI Taxonomy" id="86971"/>
    <lineage>
        <taxon>Eukaryota</taxon>
        <taxon>Metazoa</taxon>
        <taxon>Ecdysozoa</taxon>
        <taxon>Arthropoda</taxon>
        <taxon>Hexapoda</taxon>
        <taxon>Insecta</taxon>
        <taxon>Pterygota</taxon>
        <taxon>Neoptera</taxon>
        <taxon>Endopterygota</taxon>
        <taxon>Hymenoptera</taxon>
        <taxon>Apocrita</taxon>
        <taxon>Proctotrupomorpha</taxon>
        <taxon>Chalcidoidea</taxon>
        <taxon>Trichogrammatidae</taxon>
        <taxon>Trichogramma</taxon>
    </lineage>
</organism>
<name>A0A6H5J1T9_9HYME</name>
<keyword evidence="3" id="KW-1185">Reference proteome</keyword>
<dbReference type="EMBL" id="CADCXV010001390">
    <property type="protein sequence ID" value="CAB0044078.1"/>
    <property type="molecule type" value="Genomic_DNA"/>
</dbReference>
<feature type="compositionally biased region" description="Basic and acidic residues" evidence="1">
    <location>
        <begin position="170"/>
        <end position="182"/>
    </location>
</feature>
<gene>
    <name evidence="2" type="ORF">TBRA_LOCUS15666</name>
</gene>
<dbReference type="Proteomes" id="UP000479190">
    <property type="component" value="Unassembled WGS sequence"/>
</dbReference>
<reference evidence="2 3" key="1">
    <citation type="submission" date="2020-02" db="EMBL/GenBank/DDBJ databases">
        <authorList>
            <person name="Ferguson B K."/>
        </authorList>
    </citation>
    <scope>NUCLEOTIDE SEQUENCE [LARGE SCALE GENOMIC DNA]</scope>
</reference>
<evidence type="ECO:0000256" key="1">
    <source>
        <dbReference type="SAM" id="MobiDB-lite"/>
    </source>
</evidence>
<feature type="region of interest" description="Disordered" evidence="1">
    <location>
        <begin position="165"/>
        <end position="194"/>
    </location>
</feature>
<feature type="compositionally biased region" description="Polar residues" evidence="1">
    <location>
        <begin position="1"/>
        <end position="11"/>
    </location>
</feature>
<proteinExistence type="predicted"/>
<evidence type="ECO:0000313" key="2">
    <source>
        <dbReference type="EMBL" id="CAB0044078.1"/>
    </source>
</evidence>